<dbReference type="GO" id="GO:0032298">
    <property type="term" value="P:positive regulation of DNA-templated DNA replication initiation"/>
    <property type="evidence" value="ECO:0007669"/>
    <property type="project" value="TreeGrafter"/>
</dbReference>
<evidence type="ECO:0000313" key="2">
    <source>
        <dbReference type="Proteomes" id="UP000218899"/>
    </source>
</evidence>
<keyword evidence="2" id="KW-1185">Reference proteome</keyword>
<sequence length="141" mass="15608">MTRVDFYLLPDADTGGKHLAACKLTHKAYRLGHGVYILTGGPEESEQLDRLLWTFSAGSFIPHGIHPHTSGPPLPVIIGHSEPPAAANSVLISLASQAPAFFDRFDRVAELVGASEEDRARGRERFRFYRERGHPPQTHQL</sequence>
<dbReference type="PANTHER" id="PTHR38767:SF1">
    <property type="entry name" value="DNA POLYMERASE III SUBUNIT CHI"/>
    <property type="match status" value="1"/>
</dbReference>
<dbReference type="InterPro" id="IPR036768">
    <property type="entry name" value="PolIII_chi_sf"/>
</dbReference>
<dbReference type="EMBL" id="AP014936">
    <property type="protein sequence ID" value="BAU47669.1"/>
    <property type="molecule type" value="Genomic_DNA"/>
</dbReference>
<dbReference type="Gene3D" id="3.40.50.10110">
    <property type="entry name" value="DNA polymerase III subunit chi"/>
    <property type="match status" value="1"/>
</dbReference>
<name>A0A1B4V2B6_9GAMM</name>
<dbReference type="PANTHER" id="PTHR38767">
    <property type="entry name" value="DNA POLYMERASE III SUBUNIT CHI"/>
    <property type="match status" value="1"/>
</dbReference>
<protein>
    <submittedName>
        <fullName evidence="1">DNA polymerase III subunit chi</fullName>
    </submittedName>
</protein>
<gene>
    <name evidence="1" type="ORF">SVA_1090</name>
</gene>
<dbReference type="OrthoDB" id="5297568at2"/>
<dbReference type="RefSeq" id="WP_096459866.1">
    <property type="nucleotide sequence ID" value="NZ_AP014936.1"/>
</dbReference>
<dbReference type="SUPFAM" id="SSF102400">
    <property type="entry name" value="DNA polymerase III chi subunit"/>
    <property type="match status" value="1"/>
</dbReference>
<dbReference type="Pfam" id="PF04364">
    <property type="entry name" value="DNA_pol3_chi"/>
    <property type="match status" value="1"/>
</dbReference>
<dbReference type="AlphaFoldDB" id="A0A1B4V2B6"/>
<dbReference type="KEGG" id="sva:SVA_1090"/>
<dbReference type="GO" id="GO:0006260">
    <property type="term" value="P:DNA replication"/>
    <property type="evidence" value="ECO:0007669"/>
    <property type="project" value="InterPro"/>
</dbReference>
<dbReference type="InterPro" id="IPR007459">
    <property type="entry name" value="DNA_pol3_chi"/>
</dbReference>
<proteinExistence type="predicted"/>
<dbReference type="Proteomes" id="UP000218899">
    <property type="component" value="Chromosome"/>
</dbReference>
<evidence type="ECO:0000313" key="1">
    <source>
        <dbReference type="EMBL" id="BAU47669.1"/>
    </source>
</evidence>
<dbReference type="GO" id="GO:0003887">
    <property type="term" value="F:DNA-directed DNA polymerase activity"/>
    <property type="evidence" value="ECO:0007669"/>
    <property type="project" value="InterPro"/>
</dbReference>
<reference evidence="1 2" key="1">
    <citation type="submission" date="2015-08" db="EMBL/GenBank/DDBJ databases">
        <title>Complete genome sequence of Sulfurifustis variabilis.</title>
        <authorList>
            <person name="Miura A."/>
            <person name="Kojima H."/>
            <person name="Fukui M."/>
        </authorList>
    </citation>
    <scope>NUCLEOTIDE SEQUENCE [LARGE SCALE GENOMIC DNA]</scope>
    <source>
        <strain evidence="2">skN76</strain>
    </source>
</reference>
<accession>A0A1B4V2B6</accession>
<organism evidence="1 2">
    <name type="scientific">Sulfurifustis variabilis</name>
    <dbReference type="NCBI Taxonomy" id="1675686"/>
    <lineage>
        <taxon>Bacteria</taxon>
        <taxon>Pseudomonadati</taxon>
        <taxon>Pseudomonadota</taxon>
        <taxon>Gammaproteobacteria</taxon>
        <taxon>Acidiferrobacterales</taxon>
        <taxon>Acidiferrobacteraceae</taxon>
        <taxon>Sulfurifustis</taxon>
    </lineage>
</organism>
<dbReference type="GO" id="GO:0003677">
    <property type="term" value="F:DNA binding"/>
    <property type="evidence" value="ECO:0007669"/>
    <property type="project" value="InterPro"/>
</dbReference>